<dbReference type="PROSITE" id="PS50005">
    <property type="entry name" value="TPR"/>
    <property type="match status" value="1"/>
</dbReference>
<evidence type="ECO:0000313" key="5">
    <source>
        <dbReference type="Proteomes" id="UP001189429"/>
    </source>
</evidence>
<dbReference type="Pfam" id="PF13374">
    <property type="entry name" value="TPR_10"/>
    <property type="match status" value="1"/>
</dbReference>
<accession>A0ABN9RLB9</accession>
<sequence length="601" mass="65558">MAMARPRGRRPRRGSRWAAAALQAACSLAVLRALAASPPRERLGAFAGRAAPRGAAPATRCGAVPIQKELAMSRVHGEFPRAMVKSAHIDEDAVETACAALANSVLKGNTYQFEALAVVLRSMMPPTTGSQQVRGPPEFATIEKERLVWSEQDYMSGPQENLMALQGYEAEYARRVAYAKEGFRDPMVLEGALDLAVAYLKNYAVDKADALYAAIEPYCMERGLPWDVKWLQDCATLRCKQARQPEAAVLLEEVAKRTPPHPATLNNLGTVYNMMRQPEKAEEYFKAAMEVAGHEEPVKDDLWNLGIAKKNMKRYDEALPMLLKALEGWEREEPEDDVTLAKLHDTVGSCYDLMGQPEKGVEHFSQARILFGRSIGADSPLYGSSCEGLTKSLIHAGRYAEGFDRLEETFLNVAEKDAIHPTPLFELLGYALEDLVYPGNLDPGELARLEAPIELAVRNMVHRGLDKDGNAGVLFERMGQAMLRCSVHQPASPREEQEAGARRRALARQLLGRALPLVEECTRKGEADLTHISEMIRTRDGVADPGAAGRGVQDEARRSHGGRGCPAVGGRRGPGCQCSGCSRRIGCAAGLPPLPVGSPAV</sequence>
<dbReference type="EMBL" id="CAUYUJ010007158">
    <property type="protein sequence ID" value="CAK0819726.1"/>
    <property type="molecule type" value="Genomic_DNA"/>
</dbReference>
<reference evidence="4" key="1">
    <citation type="submission" date="2023-10" db="EMBL/GenBank/DDBJ databases">
        <authorList>
            <person name="Chen Y."/>
            <person name="Shah S."/>
            <person name="Dougan E. K."/>
            <person name="Thang M."/>
            <person name="Chan C."/>
        </authorList>
    </citation>
    <scope>NUCLEOTIDE SEQUENCE [LARGE SCALE GENOMIC DNA]</scope>
</reference>
<proteinExistence type="predicted"/>
<keyword evidence="1" id="KW-0802">TPR repeat</keyword>
<organism evidence="4 5">
    <name type="scientific">Prorocentrum cordatum</name>
    <dbReference type="NCBI Taxonomy" id="2364126"/>
    <lineage>
        <taxon>Eukaryota</taxon>
        <taxon>Sar</taxon>
        <taxon>Alveolata</taxon>
        <taxon>Dinophyceae</taxon>
        <taxon>Prorocentrales</taxon>
        <taxon>Prorocentraceae</taxon>
        <taxon>Prorocentrum</taxon>
    </lineage>
</organism>
<dbReference type="Proteomes" id="UP001189429">
    <property type="component" value="Unassembled WGS sequence"/>
</dbReference>
<evidence type="ECO:0000313" key="4">
    <source>
        <dbReference type="EMBL" id="CAK0819726.1"/>
    </source>
</evidence>
<evidence type="ECO:0000256" key="3">
    <source>
        <dbReference type="SAM" id="SignalP"/>
    </source>
</evidence>
<feature type="region of interest" description="Disordered" evidence="2">
    <location>
        <begin position="541"/>
        <end position="567"/>
    </location>
</feature>
<evidence type="ECO:0000256" key="1">
    <source>
        <dbReference type="PROSITE-ProRule" id="PRU00339"/>
    </source>
</evidence>
<name>A0ABN9RLB9_9DINO</name>
<feature type="repeat" description="TPR" evidence="1">
    <location>
        <begin position="262"/>
        <end position="295"/>
    </location>
</feature>
<feature type="chain" id="PRO_5046533796" evidence="3">
    <location>
        <begin position="37"/>
        <end position="601"/>
    </location>
</feature>
<protein>
    <submittedName>
        <fullName evidence="4">Uncharacterized protein</fullName>
    </submittedName>
</protein>
<dbReference type="InterPro" id="IPR019734">
    <property type="entry name" value="TPR_rpt"/>
</dbReference>
<keyword evidence="3" id="KW-0732">Signal</keyword>
<feature type="signal peptide" evidence="3">
    <location>
        <begin position="1"/>
        <end position="36"/>
    </location>
</feature>
<keyword evidence="5" id="KW-1185">Reference proteome</keyword>
<comment type="caution">
    <text evidence="4">The sequence shown here is derived from an EMBL/GenBank/DDBJ whole genome shotgun (WGS) entry which is preliminary data.</text>
</comment>
<evidence type="ECO:0000256" key="2">
    <source>
        <dbReference type="SAM" id="MobiDB-lite"/>
    </source>
</evidence>
<dbReference type="Pfam" id="PF13424">
    <property type="entry name" value="TPR_12"/>
    <property type="match status" value="1"/>
</dbReference>
<dbReference type="InterPro" id="IPR011990">
    <property type="entry name" value="TPR-like_helical_dom_sf"/>
</dbReference>
<gene>
    <name evidence="4" type="ORF">PCOR1329_LOCUS21661</name>
</gene>
<dbReference type="SMART" id="SM00028">
    <property type="entry name" value="TPR"/>
    <property type="match status" value="3"/>
</dbReference>
<dbReference type="Gene3D" id="1.25.40.10">
    <property type="entry name" value="Tetratricopeptide repeat domain"/>
    <property type="match status" value="1"/>
</dbReference>
<dbReference type="SUPFAM" id="SSF48452">
    <property type="entry name" value="TPR-like"/>
    <property type="match status" value="1"/>
</dbReference>